<dbReference type="AlphaFoldDB" id="A0A450S5X5"/>
<name>A0A450S5X5_9GAMM</name>
<sequence>MTGSVNFRNCLPRSNCRDAIYRVSGNTISKTDAINRVSTATARNVTRQAVTNFHGKVEHSLPRHPGRECRDPEARDGMLLPINFRETAIALQSNPNIRAAVSSFEEELHNTTHETDRMATNRWNTMDWRKNERVSGCVLCGQKQTTLYFMRIHLNLLLDEAATRQNWLPLPDWVIQVMIGGRI</sequence>
<protein>
    <submittedName>
        <fullName evidence="1">Uncharacterized protein</fullName>
    </submittedName>
</protein>
<dbReference type="EMBL" id="CAADEX010000016">
    <property type="protein sequence ID" value="VFJ47300.1"/>
    <property type="molecule type" value="Genomic_DNA"/>
</dbReference>
<gene>
    <name evidence="1" type="ORF">BECKDK2373B_GA0170837_101640</name>
</gene>
<organism evidence="1">
    <name type="scientific">Candidatus Kentrum sp. DK</name>
    <dbReference type="NCBI Taxonomy" id="2126562"/>
    <lineage>
        <taxon>Bacteria</taxon>
        <taxon>Pseudomonadati</taxon>
        <taxon>Pseudomonadota</taxon>
        <taxon>Gammaproteobacteria</taxon>
        <taxon>Candidatus Kentrum</taxon>
    </lineage>
</organism>
<accession>A0A450S5X5</accession>
<proteinExistence type="predicted"/>
<evidence type="ECO:0000313" key="1">
    <source>
        <dbReference type="EMBL" id="VFJ47300.1"/>
    </source>
</evidence>
<reference evidence="1" key="1">
    <citation type="submission" date="2019-02" db="EMBL/GenBank/DDBJ databases">
        <authorList>
            <person name="Gruber-Vodicka R. H."/>
            <person name="Seah K. B. B."/>
        </authorList>
    </citation>
    <scope>NUCLEOTIDE SEQUENCE</scope>
    <source>
        <strain evidence="1">BECK_DK47</strain>
    </source>
</reference>